<reference evidence="6 7" key="1">
    <citation type="journal article" date="2019" name="Nat. Ecol. Evol.">
        <title>Megaphylogeny resolves global patterns of mushroom evolution.</title>
        <authorList>
            <person name="Varga T."/>
            <person name="Krizsan K."/>
            <person name="Foldi C."/>
            <person name="Dima B."/>
            <person name="Sanchez-Garcia M."/>
            <person name="Sanchez-Ramirez S."/>
            <person name="Szollosi G.J."/>
            <person name="Szarkandi J.G."/>
            <person name="Papp V."/>
            <person name="Albert L."/>
            <person name="Andreopoulos W."/>
            <person name="Angelini C."/>
            <person name="Antonin V."/>
            <person name="Barry K.W."/>
            <person name="Bougher N.L."/>
            <person name="Buchanan P."/>
            <person name="Buyck B."/>
            <person name="Bense V."/>
            <person name="Catcheside P."/>
            <person name="Chovatia M."/>
            <person name="Cooper J."/>
            <person name="Damon W."/>
            <person name="Desjardin D."/>
            <person name="Finy P."/>
            <person name="Geml J."/>
            <person name="Haridas S."/>
            <person name="Hughes K."/>
            <person name="Justo A."/>
            <person name="Karasinski D."/>
            <person name="Kautmanova I."/>
            <person name="Kiss B."/>
            <person name="Kocsube S."/>
            <person name="Kotiranta H."/>
            <person name="LaButti K.M."/>
            <person name="Lechner B.E."/>
            <person name="Liimatainen K."/>
            <person name="Lipzen A."/>
            <person name="Lukacs Z."/>
            <person name="Mihaltcheva S."/>
            <person name="Morgado L.N."/>
            <person name="Niskanen T."/>
            <person name="Noordeloos M.E."/>
            <person name="Ohm R.A."/>
            <person name="Ortiz-Santana B."/>
            <person name="Ovrebo C."/>
            <person name="Racz N."/>
            <person name="Riley R."/>
            <person name="Savchenko A."/>
            <person name="Shiryaev A."/>
            <person name="Soop K."/>
            <person name="Spirin V."/>
            <person name="Szebenyi C."/>
            <person name="Tomsovsky M."/>
            <person name="Tulloss R.E."/>
            <person name="Uehling J."/>
            <person name="Grigoriev I.V."/>
            <person name="Vagvolgyi C."/>
            <person name="Papp T."/>
            <person name="Martin F.M."/>
            <person name="Miettinen O."/>
            <person name="Hibbett D.S."/>
            <person name="Nagy L.G."/>
        </authorList>
    </citation>
    <scope>NUCLEOTIDE SEQUENCE [LARGE SCALE GENOMIC DNA]</scope>
    <source>
        <strain evidence="6 7">CBS 962.96</strain>
    </source>
</reference>
<keyword evidence="7" id="KW-1185">Reference proteome</keyword>
<evidence type="ECO:0000256" key="3">
    <source>
        <dbReference type="ARBA" id="ARBA00022989"/>
    </source>
</evidence>
<keyword evidence="4" id="KW-0472">Membrane</keyword>
<keyword evidence="2" id="KW-0812">Transmembrane</keyword>
<dbReference type="Pfam" id="PF07738">
    <property type="entry name" value="Sad1_UNC"/>
    <property type="match status" value="2"/>
</dbReference>
<protein>
    <recommendedName>
        <fullName evidence="5">SUN domain-containing protein</fullName>
    </recommendedName>
</protein>
<dbReference type="InterPro" id="IPR012919">
    <property type="entry name" value="SUN_dom"/>
</dbReference>
<evidence type="ECO:0000313" key="6">
    <source>
        <dbReference type="EMBL" id="THV01654.1"/>
    </source>
</evidence>
<dbReference type="GO" id="GO:0043495">
    <property type="term" value="F:protein-membrane adaptor activity"/>
    <property type="evidence" value="ECO:0007669"/>
    <property type="project" value="TreeGrafter"/>
</dbReference>
<evidence type="ECO:0000256" key="2">
    <source>
        <dbReference type="ARBA" id="ARBA00022692"/>
    </source>
</evidence>
<keyword evidence="3" id="KW-1133">Transmembrane helix</keyword>
<evidence type="ECO:0000313" key="7">
    <source>
        <dbReference type="Proteomes" id="UP000297245"/>
    </source>
</evidence>
<sequence length="233" mass="25624">MPGSDCALNCDAGFYHNLWFPSLGPDFALGTAGGNVIAEMTTRTLGLSASSTYQSSAAAWGAYYQVGDLDVVPPLVVIDDQMRIGQCWSFAHDRGHITIQLVAPINVTHFTFYYPDHQEIRILDLQTAPRNVVAWILVDEAALAVRRKVHVTQPAQYFVRTKKTVDPTLISGKVFVQAANFEFNPKKAVKQSFKTDVAVKDLTTSVVVVQVSTNWGAGHTCLYRIAVNGEETF</sequence>
<evidence type="ECO:0000256" key="4">
    <source>
        <dbReference type="ARBA" id="ARBA00023136"/>
    </source>
</evidence>
<dbReference type="Gene3D" id="2.60.120.260">
    <property type="entry name" value="Galactose-binding domain-like"/>
    <property type="match status" value="1"/>
</dbReference>
<dbReference type="AlphaFoldDB" id="A0A4S8MHN2"/>
<dbReference type="EMBL" id="ML179086">
    <property type="protein sequence ID" value="THV01654.1"/>
    <property type="molecule type" value="Genomic_DNA"/>
</dbReference>
<dbReference type="PROSITE" id="PS51469">
    <property type="entry name" value="SUN"/>
    <property type="match status" value="1"/>
</dbReference>
<gene>
    <name evidence="6" type="ORF">K435DRAFT_853513</name>
</gene>
<dbReference type="PANTHER" id="PTHR12911:SF8">
    <property type="entry name" value="KLAROID PROTEIN-RELATED"/>
    <property type="match status" value="1"/>
</dbReference>
<evidence type="ECO:0000259" key="5">
    <source>
        <dbReference type="PROSITE" id="PS51469"/>
    </source>
</evidence>
<feature type="domain" description="SUN" evidence="5">
    <location>
        <begin position="33"/>
        <end position="232"/>
    </location>
</feature>
<proteinExistence type="predicted"/>
<dbReference type="GO" id="GO:0034993">
    <property type="term" value="C:meiotic nuclear membrane microtubule tethering complex"/>
    <property type="evidence" value="ECO:0007669"/>
    <property type="project" value="TreeGrafter"/>
</dbReference>
<accession>A0A4S8MHN2</accession>
<dbReference type="OrthoDB" id="342281at2759"/>
<comment type="subcellular location">
    <subcellularLocation>
        <location evidence="1">Membrane</location>
    </subcellularLocation>
</comment>
<name>A0A4S8MHN2_DENBC</name>
<dbReference type="PANTHER" id="PTHR12911">
    <property type="entry name" value="SAD1/UNC-84-LIKE PROTEIN-RELATED"/>
    <property type="match status" value="1"/>
</dbReference>
<dbReference type="Proteomes" id="UP000297245">
    <property type="component" value="Unassembled WGS sequence"/>
</dbReference>
<organism evidence="6 7">
    <name type="scientific">Dendrothele bispora (strain CBS 962.96)</name>
    <dbReference type="NCBI Taxonomy" id="1314807"/>
    <lineage>
        <taxon>Eukaryota</taxon>
        <taxon>Fungi</taxon>
        <taxon>Dikarya</taxon>
        <taxon>Basidiomycota</taxon>
        <taxon>Agaricomycotina</taxon>
        <taxon>Agaricomycetes</taxon>
        <taxon>Agaricomycetidae</taxon>
        <taxon>Agaricales</taxon>
        <taxon>Agaricales incertae sedis</taxon>
        <taxon>Dendrothele</taxon>
    </lineage>
</organism>
<evidence type="ECO:0000256" key="1">
    <source>
        <dbReference type="ARBA" id="ARBA00004370"/>
    </source>
</evidence>
<dbReference type="InterPro" id="IPR045119">
    <property type="entry name" value="SUN1-5"/>
</dbReference>